<accession>A0A1C6S2P0</accession>
<name>A0A1C6S2P0_9ACTN</name>
<dbReference type="RefSeq" id="WP_176731527.1">
    <property type="nucleotide sequence ID" value="NZ_FMHV01000002.1"/>
</dbReference>
<feature type="chain" id="PRO_5038750061" evidence="2">
    <location>
        <begin position="25"/>
        <end position="120"/>
    </location>
</feature>
<reference evidence="4" key="1">
    <citation type="submission" date="2016-06" db="EMBL/GenBank/DDBJ databases">
        <authorList>
            <person name="Varghese N."/>
            <person name="Submissions Spin"/>
        </authorList>
    </citation>
    <scope>NUCLEOTIDE SEQUENCE [LARGE SCALE GENOMIC DNA]</scope>
    <source>
        <strain evidence="4">DSM 45431</strain>
    </source>
</reference>
<evidence type="ECO:0000256" key="1">
    <source>
        <dbReference type="SAM" id="MobiDB-lite"/>
    </source>
</evidence>
<feature type="compositionally biased region" description="Low complexity" evidence="1">
    <location>
        <begin position="40"/>
        <end position="56"/>
    </location>
</feature>
<feature type="compositionally biased region" description="Low complexity" evidence="1">
    <location>
        <begin position="66"/>
        <end position="91"/>
    </location>
</feature>
<gene>
    <name evidence="3" type="ORF">GA0070624_2795</name>
</gene>
<dbReference type="AlphaFoldDB" id="A0A1C6S2P0"/>
<organism evidence="3 4">
    <name type="scientific">Micromonospora rhizosphaerae</name>
    <dbReference type="NCBI Taxonomy" id="568872"/>
    <lineage>
        <taxon>Bacteria</taxon>
        <taxon>Bacillati</taxon>
        <taxon>Actinomycetota</taxon>
        <taxon>Actinomycetes</taxon>
        <taxon>Micromonosporales</taxon>
        <taxon>Micromonosporaceae</taxon>
        <taxon>Micromonospora</taxon>
    </lineage>
</organism>
<evidence type="ECO:0000313" key="3">
    <source>
        <dbReference type="EMBL" id="SCL23760.1"/>
    </source>
</evidence>
<dbReference type="PROSITE" id="PS51257">
    <property type="entry name" value="PROKAR_LIPOPROTEIN"/>
    <property type="match status" value="1"/>
</dbReference>
<evidence type="ECO:0000313" key="4">
    <source>
        <dbReference type="Proteomes" id="UP000199413"/>
    </source>
</evidence>
<keyword evidence="2" id="KW-0732">Signal</keyword>
<keyword evidence="4" id="KW-1185">Reference proteome</keyword>
<evidence type="ECO:0000256" key="2">
    <source>
        <dbReference type="SAM" id="SignalP"/>
    </source>
</evidence>
<feature type="region of interest" description="Disordered" evidence="1">
    <location>
        <begin position="29"/>
        <end position="91"/>
    </location>
</feature>
<dbReference type="Proteomes" id="UP000199413">
    <property type="component" value="Unassembled WGS sequence"/>
</dbReference>
<sequence>MARWTARMLTSLAVAVACSLGATALPVGPAASGHAERAAAARPAVADAPADHASPASRLAAPTPRSDASVDVAATTDASAPPAGSSVPAIARPVVVPVTRHRALVGLAPATLGSRAPPAG</sequence>
<feature type="signal peptide" evidence="2">
    <location>
        <begin position="1"/>
        <end position="24"/>
    </location>
</feature>
<dbReference type="EMBL" id="FMHV01000002">
    <property type="protein sequence ID" value="SCL23760.1"/>
    <property type="molecule type" value="Genomic_DNA"/>
</dbReference>
<protein>
    <submittedName>
        <fullName evidence="3">Uncharacterized protein</fullName>
    </submittedName>
</protein>
<dbReference type="STRING" id="568872.GA0070624_2795"/>
<proteinExistence type="predicted"/>